<dbReference type="Gene3D" id="3.30.70.870">
    <property type="entry name" value="Elongation Factor G (Translational Gtpase), domain 3"/>
    <property type="match status" value="1"/>
</dbReference>
<keyword evidence="6 16" id="KW-0547">Nucleotide-binding</keyword>
<keyword evidence="5" id="KW-0699">rRNA-binding</keyword>
<dbReference type="InterPro" id="IPR035649">
    <property type="entry name" value="EFG_V"/>
</dbReference>
<dbReference type="Gene3D" id="2.30.30.30">
    <property type="match status" value="1"/>
</dbReference>
<dbReference type="SUPFAM" id="SSF52540">
    <property type="entry name" value="P-loop containing nucleoside triphosphate hydrolases"/>
    <property type="match status" value="1"/>
</dbReference>
<dbReference type="InterPro" id="IPR005878">
    <property type="entry name" value="Ribosom_uL1_bac-type"/>
</dbReference>
<dbReference type="InterPro" id="IPR053905">
    <property type="entry name" value="EF-G-like_DII"/>
</dbReference>
<keyword evidence="8" id="KW-0694">RNA-binding</keyword>
<evidence type="ECO:0000256" key="6">
    <source>
        <dbReference type="ARBA" id="ARBA00022741"/>
    </source>
</evidence>
<comment type="caution">
    <text evidence="18">The sequence shown here is derived from an EMBL/GenBank/DDBJ whole genome shotgun (WGS) entry which is preliminary data.</text>
</comment>
<dbReference type="InterPro" id="IPR000640">
    <property type="entry name" value="EFG_V-like"/>
</dbReference>
<keyword evidence="13 16" id="KW-0342">GTP-binding</keyword>
<evidence type="ECO:0000256" key="4">
    <source>
        <dbReference type="ARBA" id="ARBA00010537"/>
    </source>
</evidence>
<dbReference type="NCBIfam" id="TIGR00922">
    <property type="entry name" value="nusG"/>
    <property type="match status" value="1"/>
</dbReference>
<dbReference type="InterPro" id="IPR047872">
    <property type="entry name" value="EFG_IV"/>
</dbReference>
<dbReference type="PROSITE" id="PS01014">
    <property type="entry name" value="NUSG"/>
    <property type="match status" value="1"/>
</dbReference>
<dbReference type="InterPro" id="IPR000795">
    <property type="entry name" value="T_Tr_GTP-bd_dom"/>
</dbReference>
<dbReference type="GO" id="GO:0006354">
    <property type="term" value="P:DNA-templated transcription elongation"/>
    <property type="evidence" value="ECO:0007669"/>
    <property type="project" value="InterPro"/>
</dbReference>
<evidence type="ECO:0000256" key="16">
    <source>
        <dbReference type="HAMAP-Rule" id="MF_03061"/>
    </source>
</evidence>
<dbReference type="HAMAP" id="MF_00736">
    <property type="entry name" value="Ribosomal_uL11"/>
    <property type="match status" value="1"/>
</dbReference>
<dbReference type="Pfam" id="PF00009">
    <property type="entry name" value="GTP_EFTU"/>
    <property type="match status" value="1"/>
</dbReference>
<dbReference type="InterPro" id="IPR031157">
    <property type="entry name" value="G_TR_CS"/>
</dbReference>
<evidence type="ECO:0000313" key="18">
    <source>
        <dbReference type="EMBL" id="KAJ6644917.1"/>
    </source>
</evidence>
<dbReference type="PROSITE" id="PS00301">
    <property type="entry name" value="G_TR_1"/>
    <property type="match status" value="1"/>
</dbReference>
<comment type="similarity">
    <text evidence="3">Belongs to the universal ribosomal protein uL1 family.</text>
</comment>
<dbReference type="InterPro" id="IPR043141">
    <property type="entry name" value="Ribosomal_uL10-like_sf"/>
</dbReference>
<dbReference type="PROSITE" id="PS51722">
    <property type="entry name" value="G_TR_2"/>
    <property type="match status" value="1"/>
</dbReference>
<evidence type="ECO:0000256" key="9">
    <source>
        <dbReference type="ARBA" id="ARBA00022917"/>
    </source>
</evidence>
<comment type="similarity">
    <text evidence="4">Belongs to the universal ribosomal protein uL11 family.</text>
</comment>
<dbReference type="GO" id="GO:0003746">
    <property type="term" value="F:translation elongation factor activity"/>
    <property type="evidence" value="ECO:0007669"/>
    <property type="project" value="UniProtKB-UniRule"/>
</dbReference>
<dbReference type="InterPro" id="IPR014721">
    <property type="entry name" value="Ribsml_uS5_D2-typ_fold_subgr"/>
</dbReference>
<accession>A0A9Q0S498</accession>
<feature type="binding site" evidence="16">
    <location>
        <begin position="83"/>
        <end position="87"/>
    </location>
    <ligand>
        <name>GTP</name>
        <dbReference type="ChEBI" id="CHEBI:37565"/>
    </ligand>
</feature>
<keyword evidence="19" id="KW-1185">Reference proteome</keyword>
<dbReference type="InterPro" id="IPR009000">
    <property type="entry name" value="Transl_B-barrel_sf"/>
</dbReference>
<dbReference type="Gene3D" id="3.40.50.790">
    <property type="match status" value="1"/>
</dbReference>
<dbReference type="PANTHER" id="PTHR43261">
    <property type="entry name" value="TRANSLATION ELONGATION FACTOR G-RELATED"/>
    <property type="match status" value="1"/>
</dbReference>
<dbReference type="InterPro" id="IPR047865">
    <property type="entry name" value="Ribosomal_uL10_bac_type"/>
</dbReference>
<proteinExistence type="inferred from homology"/>
<dbReference type="Gene3D" id="3.30.70.240">
    <property type="match status" value="1"/>
</dbReference>
<dbReference type="EMBL" id="WJQU01000001">
    <property type="protein sequence ID" value="KAJ6644917.1"/>
    <property type="molecule type" value="Genomic_DNA"/>
</dbReference>
<dbReference type="InterPro" id="IPR036796">
    <property type="entry name" value="Ribosomal_uL11_N_sf"/>
</dbReference>
<dbReference type="InterPro" id="IPR020784">
    <property type="entry name" value="Ribosomal_uL11_N"/>
</dbReference>
<dbReference type="CDD" id="cd03713">
    <property type="entry name" value="EFG_mtEFG_C"/>
    <property type="match status" value="1"/>
</dbReference>
<comment type="similarity">
    <text evidence="2">Belongs to the universal ribosomal protein uL10 family.</text>
</comment>
<dbReference type="InterPro" id="IPR015869">
    <property type="entry name" value="Transcrpt_antiterm_NusG_bac_CS"/>
</dbReference>
<dbReference type="InterPro" id="IPR005824">
    <property type="entry name" value="KOW"/>
</dbReference>
<dbReference type="SUPFAM" id="SSF50447">
    <property type="entry name" value="Translation proteins"/>
    <property type="match status" value="1"/>
</dbReference>
<dbReference type="SUPFAM" id="SSF56808">
    <property type="entry name" value="Ribosomal protein L1"/>
    <property type="match status" value="1"/>
</dbReference>
<comment type="similarity">
    <text evidence="16">Belongs to the GTP-binding elongation factor family. EF-G/EF-2 subfamily.</text>
</comment>
<dbReference type="InterPro" id="IPR035647">
    <property type="entry name" value="EFG_III/V"/>
</dbReference>
<dbReference type="SMART" id="SM00838">
    <property type="entry name" value="EFG_C"/>
    <property type="match status" value="1"/>
</dbReference>
<dbReference type="InterPro" id="IPR023673">
    <property type="entry name" value="Ribosomal_uL1_CS"/>
</dbReference>
<dbReference type="InterPro" id="IPR001062">
    <property type="entry name" value="Transcrpt_antiterm_NusG"/>
</dbReference>
<dbReference type="FunFam" id="3.40.50.790:FF:000001">
    <property type="entry name" value="50S ribosomal protein L1"/>
    <property type="match status" value="1"/>
</dbReference>
<dbReference type="InterPro" id="IPR001790">
    <property type="entry name" value="Ribosomal_uL10"/>
</dbReference>
<dbReference type="NCBIfam" id="TIGR00231">
    <property type="entry name" value="small_GTP"/>
    <property type="match status" value="1"/>
</dbReference>
<dbReference type="InterPro" id="IPR006645">
    <property type="entry name" value="NGN-like_dom"/>
</dbReference>
<dbReference type="SUPFAM" id="SSF46906">
    <property type="entry name" value="Ribosomal protein L11, C-terminal domain"/>
    <property type="match status" value="1"/>
</dbReference>
<dbReference type="CDD" id="cd01886">
    <property type="entry name" value="EF-G"/>
    <property type="match status" value="1"/>
</dbReference>
<dbReference type="Pfam" id="PF14492">
    <property type="entry name" value="EFG_III"/>
    <property type="match status" value="1"/>
</dbReference>
<dbReference type="InterPro" id="IPR036769">
    <property type="entry name" value="Ribosomal_uL11_C_sf"/>
</dbReference>
<dbReference type="NCBIfam" id="TIGR01169">
    <property type="entry name" value="rplA_bact"/>
    <property type="match status" value="1"/>
</dbReference>
<dbReference type="Gene3D" id="2.40.30.10">
    <property type="entry name" value="Translation factors"/>
    <property type="match status" value="1"/>
</dbReference>
<dbReference type="InterPro" id="IPR028364">
    <property type="entry name" value="Ribosomal_uL1/biogenesis"/>
</dbReference>
<dbReference type="GO" id="GO:0003735">
    <property type="term" value="F:structural constituent of ribosome"/>
    <property type="evidence" value="ECO:0007669"/>
    <property type="project" value="InterPro"/>
</dbReference>
<dbReference type="CDD" id="cd06091">
    <property type="entry name" value="KOW_NusG"/>
    <property type="match status" value="1"/>
</dbReference>
<feature type="domain" description="Tr-type G" evidence="17">
    <location>
        <begin position="10"/>
        <end position="285"/>
    </location>
</feature>
<dbReference type="Pfam" id="PF00466">
    <property type="entry name" value="Ribosomal_L10"/>
    <property type="match status" value="1"/>
</dbReference>
<dbReference type="InterPro" id="IPR004540">
    <property type="entry name" value="Transl_elong_EFG/EF2"/>
</dbReference>
<dbReference type="NCBIfam" id="NF009381">
    <property type="entry name" value="PRK12740.1-5"/>
    <property type="match status" value="1"/>
</dbReference>
<dbReference type="GO" id="GO:0019843">
    <property type="term" value="F:rRNA binding"/>
    <property type="evidence" value="ECO:0007669"/>
    <property type="project" value="UniProtKB-KW"/>
</dbReference>
<dbReference type="HAMAP" id="MF_00948">
    <property type="entry name" value="NusG"/>
    <property type="match status" value="1"/>
</dbReference>
<evidence type="ECO:0000259" key="17">
    <source>
        <dbReference type="PROSITE" id="PS51722"/>
    </source>
</evidence>
<dbReference type="SUPFAM" id="SSF50104">
    <property type="entry name" value="Translation proteins SH3-like domain"/>
    <property type="match status" value="1"/>
</dbReference>
<dbReference type="SMART" id="SM00889">
    <property type="entry name" value="EFG_IV"/>
    <property type="match status" value="1"/>
</dbReference>
<evidence type="ECO:0000256" key="15">
    <source>
        <dbReference type="ARBA" id="ARBA00023274"/>
    </source>
</evidence>
<dbReference type="CDD" id="cd00349">
    <property type="entry name" value="Ribosomal_L11"/>
    <property type="match status" value="1"/>
</dbReference>
<evidence type="ECO:0000256" key="5">
    <source>
        <dbReference type="ARBA" id="ARBA00022730"/>
    </source>
</evidence>
<dbReference type="SMART" id="SM00738">
    <property type="entry name" value="NGN"/>
    <property type="match status" value="1"/>
</dbReference>
<dbReference type="CDD" id="cd16262">
    <property type="entry name" value="EFG_III"/>
    <property type="match status" value="1"/>
</dbReference>
<dbReference type="InterPro" id="IPR008991">
    <property type="entry name" value="Translation_prot_SH3-like_sf"/>
</dbReference>
<dbReference type="Gene3D" id="3.30.70.940">
    <property type="entry name" value="NusG, N-terminal domain"/>
    <property type="match status" value="1"/>
</dbReference>
<dbReference type="SUPFAM" id="SSF54747">
    <property type="entry name" value="Ribosomal L11/L12e N-terminal domain"/>
    <property type="match status" value="1"/>
</dbReference>
<dbReference type="InterPro" id="IPR047050">
    <property type="entry name" value="NGN"/>
</dbReference>
<dbReference type="FunFam" id="3.30.70.240:FF:000001">
    <property type="entry name" value="Elongation factor G"/>
    <property type="match status" value="1"/>
</dbReference>
<organism evidence="18 19">
    <name type="scientific">Pseudolycoriella hygida</name>
    <dbReference type="NCBI Taxonomy" id="35572"/>
    <lineage>
        <taxon>Eukaryota</taxon>
        <taxon>Metazoa</taxon>
        <taxon>Ecdysozoa</taxon>
        <taxon>Arthropoda</taxon>
        <taxon>Hexapoda</taxon>
        <taxon>Insecta</taxon>
        <taxon>Pterygota</taxon>
        <taxon>Neoptera</taxon>
        <taxon>Endopterygota</taxon>
        <taxon>Diptera</taxon>
        <taxon>Nematocera</taxon>
        <taxon>Sciaroidea</taxon>
        <taxon>Sciaridae</taxon>
        <taxon>Pseudolycoriella</taxon>
    </lineage>
</organism>
<dbReference type="Gene3D" id="3.40.50.300">
    <property type="entry name" value="P-loop containing nucleotide triphosphate hydrolases"/>
    <property type="match status" value="1"/>
</dbReference>
<dbReference type="PANTHER" id="PTHR43261:SF1">
    <property type="entry name" value="RIBOSOME-RELEASING FACTOR 2, MITOCHONDRIAL"/>
    <property type="match status" value="1"/>
</dbReference>
<dbReference type="Pfam" id="PF00679">
    <property type="entry name" value="EFG_C"/>
    <property type="match status" value="1"/>
</dbReference>
<dbReference type="PRINTS" id="PR00338">
    <property type="entry name" value="NUSGTNSCPFCT"/>
</dbReference>
<dbReference type="SUPFAM" id="SSF54211">
    <property type="entry name" value="Ribosomal protein S5 domain 2-like"/>
    <property type="match status" value="1"/>
</dbReference>
<dbReference type="FunFam" id="3.30.230.10:FF:000003">
    <property type="entry name" value="Elongation factor G"/>
    <property type="match status" value="1"/>
</dbReference>
<evidence type="ECO:0000256" key="14">
    <source>
        <dbReference type="ARBA" id="ARBA00023163"/>
    </source>
</evidence>
<name>A0A9Q0S498_9DIPT</name>
<evidence type="ECO:0000256" key="13">
    <source>
        <dbReference type="ARBA" id="ARBA00023134"/>
    </source>
</evidence>
<evidence type="ECO:0000256" key="1">
    <source>
        <dbReference type="ARBA" id="ARBA00005870"/>
    </source>
</evidence>
<dbReference type="Pfam" id="PF03764">
    <property type="entry name" value="EFG_IV"/>
    <property type="match status" value="1"/>
</dbReference>
<dbReference type="InterPro" id="IPR014722">
    <property type="entry name" value="Rib_uL2_dom2"/>
</dbReference>
<keyword evidence="15" id="KW-0687">Ribonucleoprotein</keyword>
<dbReference type="PROSITE" id="PS01199">
    <property type="entry name" value="RIBOSOMAL_L1"/>
    <property type="match status" value="1"/>
</dbReference>
<dbReference type="SMART" id="SM00649">
    <property type="entry name" value="RL11"/>
    <property type="match status" value="1"/>
</dbReference>
<keyword evidence="11" id="KW-0689">Ribosomal protein</keyword>
<dbReference type="NCBIfam" id="NF000955">
    <property type="entry name" value="PRK00099.1-1"/>
    <property type="match status" value="1"/>
</dbReference>
<gene>
    <name evidence="18" type="primary">fusA_1</name>
    <name evidence="18" type="ORF">Bhyg_00112</name>
</gene>
<dbReference type="HAMAP" id="MF_00362">
    <property type="entry name" value="Ribosomal_uL10"/>
    <property type="match status" value="1"/>
</dbReference>
<dbReference type="InterPro" id="IPR005517">
    <property type="entry name" value="Transl_elong_EFG/EF2_IV"/>
</dbReference>
<keyword evidence="14" id="KW-0804">Transcription</keyword>
<dbReference type="NCBIfam" id="TIGR00484">
    <property type="entry name" value="EF-G"/>
    <property type="match status" value="1"/>
</dbReference>
<dbReference type="Pfam" id="PF03946">
    <property type="entry name" value="Ribosomal_L11_N"/>
    <property type="match status" value="1"/>
</dbReference>
<dbReference type="HAMAP" id="MF_00054_B">
    <property type="entry name" value="EF_G_EF_2_B"/>
    <property type="match status" value="1"/>
</dbReference>
<feature type="binding site" evidence="16">
    <location>
        <begin position="137"/>
        <end position="140"/>
    </location>
    <ligand>
        <name>GTP</name>
        <dbReference type="ChEBI" id="CHEBI:37565"/>
    </ligand>
</feature>
<dbReference type="InterPro" id="IPR023674">
    <property type="entry name" value="Ribosomal_uL1-like"/>
</dbReference>
<dbReference type="CDD" id="cd09891">
    <property type="entry name" value="NGN_Bact_1"/>
    <property type="match status" value="1"/>
</dbReference>
<evidence type="ECO:0000256" key="7">
    <source>
        <dbReference type="ARBA" id="ARBA00022768"/>
    </source>
</evidence>
<feature type="binding site" evidence="16">
    <location>
        <begin position="19"/>
        <end position="26"/>
    </location>
    <ligand>
        <name>GTP</name>
        <dbReference type="ChEBI" id="CHEBI:37565"/>
    </ligand>
</feature>
<dbReference type="CDD" id="cd04088">
    <property type="entry name" value="EFG_mtEFG_II"/>
    <property type="match status" value="1"/>
</dbReference>
<dbReference type="FunFam" id="2.40.30.10:FF:000006">
    <property type="entry name" value="Elongation factor G"/>
    <property type="match status" value="1"/>
</dbReference>
<comment type="function">
    <text evidence="16">Mitochondrial GTPase that catalyzes the GTP-dependent ribosomal translocation step during translation elongation. During this step, the ribosome changes from the pre-translocational (PRE) to the post-translocational (POST) state as the newly formed A-site-bound peptidyl-tRNA and P-site-bound deacylated tRNA move to the P and E sites, respectively. Catalyzes the coordinated movement of the two tRNA molecules, the mRNA and conformational changes in the ribosome.</text>
</comment>
<dbReference type="CDD" id="cd05797">
    <property type="entry name" value="Ribosomal_L10"/>
    <property type="match status" value="1"/>
</dbReference>
<dbReference type="GO" id="GO:0070125">
    <property type="term" value="P:mitochondrial translational elongation"/>
    <property type="evidence" value="ECO:0007669"/>
    <property type="project" value="UniProtKB-UniRule"/>
</dbReference>
<dbReference type="GO" id="GO:0032784">
    <property type="term" value="P:regulation of DNA-templated transcription elongation"/>
    <property type="evidence" value="ECO:0007669"/>
    <property type="project" value="InterPro"/>
</dbReference>
<comment type="similarity">
    <text evidence="1">Belongs to the TRAFAC class translation factor GTPase superfamily. Classic translation factor GTPase family. EF-G/EF-2 subfamily.</text>
</comment>
<evidence type="ECO:0000256" key="2">
    <source>
        <dbReference type="ARBA" id="ARBA00008889"/>
    </source>
</evidence>
<dbReference type="Gene3D" id="3.30.190.20">
    <property type="match status" value="1"/>
</dbReference>
<dbReference type="Pfam" id="PF22042">
    <property type="entry name" value="EF-G_D2"/>
    <property type="match status" value="1"/>
</dbReference>
<dbReference type="OrthoDB" id="8093005at2759"/>
<dbReference type="GO" id="GO:0032790">
    <property type="term" value="P:ribosome disassembly"/>
    <property type="evidence" value="ECO:0007669"/>
    <property type="project" value="TreeGrafter"/>
</dbReference>
<keyword evidence="10" id="KW-0809">Transit peptide</keyword>
<dbReference type="SUPFAM" id="SSF82679">
    <property type="entry name" value="N-utilization substance G protein NusG, N-terminal domain"/>
    <property type="match status" value="1"/>
</dbReference>
<dbReference type="InterPro" id="IPR016095">
    <property type="entry name" value="Ribosomal_uL1_3-a/b-sand"/>
</dbReference>
<dbReference type="Pfam" id="PF00687">
    <property type="entry name" value="Ribosomal_L1"/>
    <property type="match status" value="1"/>
</dbReference>
<dbReference type="Gene3D" id="3.30.230.10">
    <property type="match status" value="1"/>
</dbReference>
<evidence type="ECO:0000256" key="11">
    <source>
        <dbReference type="ARBA" id="ARBA00022980"/>
    </source>
</evidence>
<keyword evidence="12 16" id="KW-0496">Mitochondrion</keyword>
<protein>
    <recommendedName>
        <fullName evidence="16">Elongation factor G, mitochondrial</fullName>
        <shortName evidence="16">EF-Gmt</shortName>
    </recommendedName>
    <alternativeName>
        <fullName evidence="16">Elongation factor G 1, mitochondrial</fullName>
        <shortName evidence="16">mEF-G 1</shortName>
    </alternativeName>
    <alternativeName>
        <fullName evidence="16">Elongation factor G1</fullName>
    </alternativeName>
</protein>
<evidence type="ECO:0000256" key="3">
    <source>
        <dbReference type="ARBA" id="ARBA00010531"/>
    </source>
</evidence>
<dbReference type="CDD" id="cd00403">
    <property type="entry name" value="Ribosomal_L1"/>
    <property type="match status" value="1"/>
</dbReference>
<dbReference type="Gene3D" id="3.30.1550.10">
    <property type="entry name" value="Ribosomal protein L11/L12, N-terminal domain"/>
    <property type="match status" value="1"/>
</dbReference>
<dbReference type="Gene3D" id="3.30.70.1730">
    <property type="match status" value="1"/>
</dbReference>
<dbReference type="SUPFAM" id="SSF160369">
    <property type="entry name" value="Ribosomal protein L10-like"/>
    <property type="match status" value="1"/>
</dbReference>
<dbReference type="GO" id="GO:0015934">
    <property type="term" value="C:large ribosomal subunit"/>
    <property type="evidence" value="ECO:0007669"/>
    <property type="project" value="InterPro"/>
</dbReference>
<reference evidence="18" key="1">
    <citation type="submission" date="2022-07" db="EMBL/GenBank/DDBJ databases">
        <authorList>
            <person name="Trinca V."/>
            <person name="Uliana J.V.C."/>
            <person name="Torres T.T."/>
            <person name="Ward R.J."/>
            <person name="Monesi N."/>
        </authorList>
    </citation>
    <scope>NUCLEOTIDE SEQUENCE</scope>
    <source>
        <strain evidence="18">HSMRA1968</strain>
        <tissue evidence="18">Whole embryos</tissue>
    </source>
</reference>
<evidence type="ECO:0000256" key="12">
    <source>
        <dbReference type="ARBA" id="ARBA00023128"/>
    </source>
</evidence>
<dbReference type="InterPro" id="IPR000911">
    <property type="entry name" value="Ribosomal_uL11"/>
</dbReference>
<evidence type="ECO:0000256" key="8">
    <source>
        <dbReference type="ARBA" id="ARBA00022884"/>
    </source>
</evidence>
<dbReference type="InterPro" id="IPR005225">
    <property type="entry name" value="Small_GTP-bd"/>
</dbReference>
<dbReference type="GO" id="GO:0005525">
    <property type="term" value="F:GTP binding"/>
    <property type="evidence" value="ECO:0007669"/>
    <property type="project" value="UniProtKB-UniRule"/>
</dbReference>
<dbReference type="GO" id="GO:0005739">
    <property type="term" value="C:mitochondrion"/>
    <property type="evidence" value="ECO:0007669"/>
    <property type="project" value="UniProtKB-SubCell"/>
</dbReference>
<dbReference type="Pfam" id="PF02357">
    <property type="entry name" value="NusG"/>
    <property type="match status" value="1"/>
</dbReference>
<dbReference type="SMART" id="SM00739">
    <property type="entry name" value="KOW"/>
    <property type="match status" value="1"/>
</dbReference>
<comment type="pathway">
    <text evidence="16">Protein biosynthesis; polypeptide chain elongation.</text>
</comment>
<comment type="subcellular location">
    <subcellularLocation>
        <location evidence="16">Mitochondrion</location>
    </subcellularLocation>
</comment>
<dbReference type="GO" id="GO:0003924">
    <property type="term" value="F:GTPase activity"/>
    <property type="evidence" value="ECO:0007669"/>
    <property type="project" value="UniProtKB-UniRule"/>
</dbReference>
<dbReference type="Gene3D" id="1.10.10.250">
    <property type="entry name" value="Ribosomal protein L11, C-terminal domain"/>
    <property type="match status" value="1"/>
</dbReference>
<keyword evidence="7 16" id="KW-0251">Elongation factor</keyword>
<dbReference type="InterPro" id="IPR027417">
    <property type="entry name" value="P-loop_NTPase"/>
</dbReference>
<evidence type="ECO:0000313" key="19">
    <source>
        <dbReference type="Proteomes" id="UP001151699"/>
    </source>
</evidence>
<dbReference type="FunFam" id="3.30.70.870:FF:000001">
    <property type="entry name" value="Elongation factor G"/>
    <property type="match status" value="1"/>
</dbReference>
<dbReference type="InterPro" id="IPR009022">
    <property type="entry name" value="EFG_III"/>
</dbReference>
<sequence length="1298" mass="141420">MSTTQLSSLVNTRNIGICAHIDAGKTTTTERILYYTGKSHKIGEVHDGGATMDWMEQEQERGITITSAATTCYWKDKRINIIDTPGHVDFTIEVERSLRVLDGAVAVFDGVAGVEPQSETVWRQADKYKVPRMCFVNKMDRVGADFYRCVDMIKDRLGAKSLVIQLPIGAEENFKGVIDLVQMKAVVWKDESLGAEYMYEEIPAAMIEIAEKYRAMLLDVVVELDDQIMEKYLSGEDLSEEEIKSVIRKGVINRVFVPVLCGSAFKNKGVQPLLDAVVDYLPSPIDIGTVKGIDFDNDEEKDFKISVSEPFAALAFKVMTDPFVGSLTFVRIYSGKITSGVTVINTVKNQKERVGRMLLMHANEREDIKEAVAGDIVALAGLKNTTTGDTLCDPDKRVILERMEFPEPVIELAVEPKSTLDQEKMGVALSRLAAEDPSFRVASDQETGQTVIKGMGELHLEIIVDRMRREFKVEANVGAPQVAYRETITKSCEIDYTHKKQSGGAGQFARVKIIFEPQEPGAGFIFESKIVGGAVPKEFIPGVEKGLNNIRDTGVVAGYPMIDFKATLIDGAFHDVDSSVLAFEIAAKAAFREGMPKGNPKLLEPIMKVEVITPNEYMGDIIGDLNSRRGQMQSMEARGNAQGKIVVAQWYVIHTLSGSEKGVKQMILDQIAKQNMSEYFEDIVVPVIEVPEVKRGKNVKTEKKFMPGYILIKMVMTDDSWHLVKSVAKVTGFLGSKSAPQPLAEREVQNIFNKLESETKDARVSKLYEVGEAVIVTEGPFETFAGTVEEIDYEKNRLKLSISIFGKATPIELNFTQEYIEWLFLEDKDKNIMAKKITAYIKLTVPAGKANPSPPIGPALGQKKLNIMEFCKAFNAATQSIESGTPVPVKFAKISKGSSATKKDAIVGKVKMSDCMEIAKIKMVDLNADDLMAAAKIIRGTAESMGQEKSQEKLFGGKKILEARKKVKLLGVTNLVEAIKVLKSVSYTNFDSTLEVIMKLGVDPKHSAQMVRGVVSLPAGSGKAIRVAVICKDEKISEAKEAGADIAGSTEIIEDIKSGKIDFDVCIATPNMMSIIGAVARILGPKGLMPNPKLGTVTTDIITAIKNAKSGQVEYRVEKAGIIHAGVGKLSFPDQDLLNNASALISAVIKAKPSAAKGNYLKAVYLSSTMGPSAKGARLKVVKNTLTKIAAVKVGLKNITNLLTGPIAVAYSEDPIDAAKIVVEFAKNNESLKIMGGLVNNEVLDANAIGQLAKLPSLNELRSKIISILQAPATQIAGVLQAPAAGLARILQAYANKN</sequence>
<evidence type="ECO:0000256" key="10">
    <source>
        <dbReference type="ARBA" id="ARBA00022946"/>
    </source>
</evidence>
<dbReference type="InterPro" id="IPR022973">
    <property type="entry name" value="Ribosomal_uL10_bac"/>
</dbReference>
<dbReference type="InterPro" id="IPR036735">
    <property type="entry name" value="NGN_dom_sf"/>
</dbReference>
<dbReference type="InterPro" id="IPR020568">
    <property type="entry name" value="Ribosomal_Su5_D2-typ_SF"/>
</dbReference>
<dbReference type="HAMAP" id="MF_01318_B">
    <property type="entry name" value="Ribosomal_uL1_B"/>
    <property type="match status" value="1"/>
</dbReference>
<keyword evidence="9 16" id="KW-0648">Protein biosynthesis</keyword>
<dbReference type="CDD" id="cd01434">
    <property type="entry name" value="EFG_mtEFG1_IV"/>
    <property type="match status" value="1"/>
</dbReference>
<dbReference type="FunFam" id="3.40.50.300:FF:000029">
    <property type="entry name" value="Elongation factor G"/>
    <property type="match status" value="1"/>
</dbReference>
<dbReference type="Gene3D" id="6.10.250.290">
    <property type="match status" value="1"/>
</dbReference>
<dbReference type="InterPro" id="IPR041095">
    <property type="entry name" value="EFG_II"/>
</dbReference>
<dbReference type="Proteomes" id="UP001151699">
    <property type="component" value="Chromosome A"/>
</dbReference>
<dbReference type="SUPFAM" id="SSF54980">
    <property type="entry name" value="EF-G C-terminal domain-like"/>
    <property type="match status" value="2"/>
</dbReference>